<dbReference type="AlphaFoldDB" id="A0AAE1G5F2"/>
<dbReference type="Proteomes" id="UP001286313">
    <property type="component" value="Unassembled WGS sequence"/>
</dbReference>
<dbReference type="EMBL" id="JAWQEG010000699">
    <property type="protein sequence ID" value="KAK3886410.1"/>
    <property type="molecule type" value="Genomic_DNA"/>
</dbReference>
<name>A0AAE1G5F2_PETCI</name>
<protein>
    <submittedName>
        <fullName evidence="1">Uncharacterized protein</fullName>
    </submittedName>
</protein>
<sequence length="121" mass="13145">MGVLGVEGEESLFVGGEWGISLLNANNGDAVQVYRATARTDDVLTKHLHARSARSPILTKGTTLSLSPSRCDTRTFPRHLLHAPPPSSCPKCQRMARNLGSYSFNNLIEKVSIQTGEVPIE</sequence>
<evidence type="ECO:0000313" key="2">
    <source>
        <dbReference type="Proteomes" id="UP001286313"/>
    </source>
</evidence>
<organism evidence="1 2">
    <name type="scientific">Petrolisthes cinctipes</name>
    <name type="common">Flat porcelain crab</name>
    <dbReference type="NCBI Taxonomy" id="88211"/>
    <lineage>
        <taxon>Eukaryota</taxon>
        <taxon>Metazoa</taxon>
        <taxon>Ecdysozoa</taxon>
        <taxon>Arthropoda</taxon>
        <taxon>Crustacea</taxon>
        <taxon>Multicrustacea</taxon>
        <taxon>Malacostraca</taxon>
        <taxon>Eumalacostraca</taxon>
        <taxon>Eucarida</taxon>
        <taxon>Decapoda</taxon>
        <taxon>Pleocyemata</taxon>
        <taxon>Anomura</taxon>
        <taxon>Galatheoidea</taxon>
        <taxon>Porcellanidae</taxon>
        <taxon>Petrolisthes</taxon>
    </lineage>
</organism>
<comment type="caution">
    <text evidence="1">The sequence shown here is derived from an EMBL/GenBank/DDBJ whole genome shotgun (WGS) entry which is preliminary data.</text>
</comment>
<reference evidence="1" key="1">
    <citation type="submission" date="2023-10" db="EMBL/GenBank/DDBJ databases">
        <title>Genome assemblies of two species of porcelain crab, Petrolisthes cinctipes and Petrolisthes manimaculis (Anomura: Porcellanidae).</title>
        <authorList>
            <person name="Angst P."/>
        </authorList>
    </citation>
    <scope>NUCLEOTIDE SEQUENCE</scope>
    <source>
        <strain evidence="1">PB745_01</strain>
        <tissue evidence="1">Gill</tissue>
    </source>
</reference>
<evidence type="ECO:0000313" key="1">
    <source>
        <dbReference type="EMBL" id="KAK3886410.1"/>
    </source>
</evidence>
<gene>
    <name evidence="1" type="ORF">Pcinc_009443</name>
</gene>
<keyword evidence="2" id="KW-1185">Reference proteome</keyword>
<proteinExistence type="predicted"/>
<accession>A0AAE1G5F2</accession>